<keyword evidence="3" id="KW-0964">Secreted</keyword>
<protein>
    <recommendedName>
        <fullName evidence="5">Crinkler effector protein N-terminal domain-containing protein</fullName>
    </recommendedName>
</protein>
<dbReference type="Proteomes" id="UP000429607">
    <property type="component" value="Unassembled WGS sequence"/>
</dbReference>
<proteinExistence type="predicted"/>
<dbReference type="InterPro" id="IPR002110">
    <property type="entry name" value="Ankyrin_rpt"/>
</dbReference>
<dbReference type="PANTHER" id="PTHR46366:SF1">
    <property type="entry name" value="PDZ DOMAIN-CONTAINING PROTEIN C1685.05"/>
    <property type="match status" value="1"/>
</dbReference>
<evidence type="ECO:0000256" key="2">
    <source>
        <dbReference type="ARBA" id="ARBA00004613"/>
    </source>
</evidence>
<evidence type="ECO:0000256" key="3">
    <source>
        <dbReference type="ARBA" id="ARBA00022525"/>
    </source>
</evidence>
<dbReference type="Gene3D" id="1.25.40.20">
    <property type="entry name" value="Ankyrin repeat-containing domain"/>
    <property type="match status" value="1"/>
</dbReference>
<evidence type="ECO:0000313" key="7">
    <source>
        <dbReference type="Proteomes" id="UP000429607"/>
    </source>
</evidence>
<sequence length="1355" mass="154085">MVKLVCAIVGRRGGVFGVDIDATKCVDVLKEAIIKESKNIRCDTPDLELYLAKRGDAWLPSNDPSVQDLRLGHTDNEIIKEIIGGEMVDPTWTIQKWLNENKMVGEHAPKSEQIHVLVAVEEDGASEEQQFQIDVDPAFVDDLQPYKATALHLKNHVIVESLARQIVEVSTCSHGEPTPFIVLENSSGTGKTQMAFNLQHSGLCEVFYLVCAKPGDSDQRVYKAFDKRSKSFRRCVAADMNQLKSGSIGDIRGTRQLYLYGFIVAALRGDSTFCGPALRSEVVEALERRQKCGAKPCVFFLDEFPRVGSRVLSSEYEEREKYLRTMRNVFRSLSLAVVVSSTNGTGRNLLSTGERSRQGAQFLWCVVFPTLPEVARNHDLVSVRIPDQLKNIFKHSRPLFVKLVLGYMQMNPYNGADPLEYMNEMADSLAPRFCSLKRRSIEFVLGQLGLLLCSSFELIDDRANLIDSHFARLSEAKALELVLDANDELLNDGRRWKCRCVFSRPHEDMLLHLVMTGGRVVRPLKQPLHAMMSSPSVQQWMHYNNTGHRSNDGMDLDALVTAALVVASHRGGFGGVELPTFLGVLLHELGIRASSERVELPVNLQNAGANHLLIPFLSPPNVEWPDWFLRDWQNTSAKFDNLCRFVNADRIDFRTTSNLLSGEYKDYSSLVMINPMLDRMPDESIIHLVVTKKMEESYFTGESASAFLRQQNLHVWNLLPEMSSRQQSELDAATQEKITDLFNNEGIWNADDTDGYIVQLFQELEAAGANIVTIKDQGWNSLLHTASLWNRPKIMEELIRRGAPLNEKNKNGHTPLDLAMHWGHFDLGQQLQHYGGKHTCEKERDIAISQRDLAQQELKSCELEYEHAVRSLKQAKQEREQLRIERDRLVVLRAQVVEDCRALSTQVEDFRTAVASLTKERDTLHIQVAQLQNELVCEQTARNNAVQSWRLAEKVIAESQQAQEECRDREEEALRLRNEAIQDRDVARERAMEAELDQGIAKQNQLEVERERDQAIEQLLAGEAEIAHDKEKWRKRIAKTELERRNIQIEIDRQTELLRCENAKLEKMVATLTVVDTRHRADLERNQLTTLTLEKQLSRQQHELLVASEQTSKLKDQVETLLEERRQEHKAWRTQMESKLKQEYADNLKTMLEAVVSTWKSLQSCQQEMATLGSSSIEHHPVSPSRTPAIMSAIFQTQRPHTSTAGLHSPAKSGFLPFLQEAPTTGLKTSTSTPELSEPLHLFAMKADSPQTICDDLEQTINSHREHAETALQDLTIGAASEQIVQLCLFVQKFMTDLSAYIASSLQRLRKQTLAQEKMIERKGELIQRFTHHRQEKAKRQNPARFRECSVRPQL</sequence>
<keyword evidence="4" id="KW-0175">Coiled coil</keyword>
<feature type="domain" description="Crinkler effector protein N-terminal" evidence="5">
    <location>
        <begin position="2"/>
        <end position="118"/>
    </location>
</feature>
<comment type="subcellular location">
    <subcellularLocation>
        <location evidence="1">Host cell</location>
    </subcellularLocation>
    <subcellularLocation>
        <location evidence="2">Secreted</location>
    </subcellularLocation>
</comment>
<feature type="coiled-coil region" evidence="4">
    <location>
        <begin position="858"/>
        <end position="997"/>
    </location>
</feature>
<evidence type="ECO:0000259" key="5">
    <source>
        <dbReference type="Pfam" id="PF20147"/>
    </source>
</evidence>
<name>A0A6A3KVY2_9STRA</name>
<accession>A0A6A3KVY2</accession>
<evidence type="ECO:0000313" key="6">
    <source>
        <dbReference type="EMBL" id="KAE9009555.1"/>
    </source>
</evidence>
<organism evidence="6 7">
    <name type="scientific">Phytophthora rubi</name>
    <dbReference type="NCBI Taxonomy" id="129364"/>
    <lineage>
        <taxon>Eukaryota</taxon>
        <taxon>Sar</taxon>
        <taxon>Stramenopiles</taxon>
        <taxon>Oomycota</taxon>
        <taxon>Peronosporomycetes</taxon>
        <taxon>Peronosporales</taxon>
        <taxon>Peronosporaceae</taxon>
        <taxon>Phytophthora</taxon>
    </lineage>
</organism>
<dbReference type="InterPro" id="IPR045379">
    <property type="entry name" value="Crinkler_N"/>
</dbReference>
<dbReference type="Pfam" id="PF20147">
    <property type="entry name" value="Crinkler"/>
    <property type="match status" value="1"/>
</dbReference>
<dbReference type="PANTHER" id="PTHR46366">
    <property type="entry name" value="PRO-APOPTOTIC SERINE PROTEASE NMA111"/>
    <property type="match status" value="1"/>
</dbReference>
<dbReference type="GO" id="GO:0005576">
    <property type="term" value="C:extracellular region"/>
    <property type="evidence" value="ECO:0007669"/>
    <property type="project" value="UniProtKB-SubCell"/>
</dbReference>
<comment type="caution">
    <text evidence="6">The sequence shown here is derived from an EMBL/GenBank/DDBJ whole genome shotgun (WGS) entry which is preliminary data.</text>
</comment>
<gene>
    <name evidence="6" type="ORF">PR001_g16411</name>
</gene>
<evidence type="ECO:0000256" key="1">
    <source>
        <dbReference type="ARBA" id="ARBA00004340"/>
    </source>
</evidence>
<dbReference type="GO" id="GO:0043657">
    <property type="term" value="C:host cell"/>
    <property type="evidence" value="ECO:0007669"/>
    <property type="project" value="UniProtKB-SubCell"/>
</dbReference>
<dbReference type="InterPro" id="IPR036770">
    <property type="entry name" value="Ankyrin_rpt-contain_sf"/>
</dbReference>
<reference evidence="6 7" key="1">
    <citation type="submission" date="2018-09" db="EMBL/GenBank/DDBJ databases">
        <title>Genomic investigation of the strawberry pathogen Phytophthora fragariae indicates pathogenicity is determined by transcriptional variation in three key races.</title>
        <authorList>
            <person name="Adams T.M."/>
            <person name="Armitage A.D."/>
            <person name="Sobczyk M.K."/>
            <person name="Bates H.J."/>
            <person name="Dunwell J.M."/>
            <person name="Nellist C.F."/>
            <person name="Harrison R.J."/>
        </authorList>
    </citation>
    <scope>NUCLEOTIDE SEQUENCE [LARGE SCALE GENOMIC DNA]</scope>
    <source>
        <strain evidence="6 7">SCRP249</strain>
    </source>
</reference>
<evidence type="ECO:0000256" key="4">
    <source>
        <dbReference type="SAM" id="Coils"/>
    </source>
</evidence>
<dbReference type="EMBL" id="QXFV01001293">
    <property type="protein sequence ID" value="KAE9009555.1"/>
    <property type="molecule type" value="Genomic_DNA"/>
</dbReference>
<dbReference type="SUPFAM" id="SSF48403">
    <property type="entry name" value="Ankyrin repeat"/>
    <property type="match status" value="1"/>
</dbReference>
<dbReference type="SMART" id="SM00248">
    <property type="entry name" value="ANK"/>
    <property type="match status" value="2"/>
</dbReference>
<feature type="coiled-coil region" evidence="4">
    <location>
        <begin position="1030"/>
        <end position="1057"/>
    </location>
</feature>